<keyword evidence="1" id="KW-1133">Transmembrane helix</keyword>
<accession>M5EQK4</accession>
<evidence type="ECO:0000313" key="2">
    <source>
        <dbReference type="EMBL" id="CCV06363.1"/>
    </source>
</evidence>
<keyword evidence="1" id="KW-0472">Membrane</keyword>
<feature type="transmembrane region" description="Helical" evidence="1">
    <location>
        <begin position="37"/>
        <end position="57"/>
    </location>
</feature>
<dbReference type="EMBL" id="CAUM01000096">
    <property type="protein sequence ID" value="CCV06363.1"/>
    <property type="molecule type" value="Genomic_DNA"/>
</dbReference>
<comment type="caution">
    <text evidence="2">The sequence shown here is derived from an EMBL/GenBank/DDBJ whole genome shotgun (WGS) entry which is preliminary data.</text>
</comment>
<organism evidence="2 3">
    <name type="scientific">Mesorhizobium metallidurans STM 2683</name>
    <dbReference type="NCBI Taxonomy" id="1297569"/>
    <lineage>
        <taxon>Bacteria</taxon>
        <taxon>Pseudomonadati</taxon>
        <taxon>Pseudomonadota</taxon>
        <taxon>Alphaproteobacteria</taxon>
        <taxon>Hyphomicrobiales</taxon>
        <taxon>Phyllobacteriaceae</taxon>
        <taxon>Mesorhizobium</taxon>
    </lineage>
</organism>
<dbReference type="STRING" id="1297569.MESS2_300081"/>
<evidence type="ECO:0000256" key="1">
    <source>
        <dbReference type="SAM" id="Phobius"/>
    </source>
</evidence>
<evidence type="ECO:0000313" key="3">
    <source>
        <dbReference type="Proteomes" id="UP000012062"/>
    </source>
</evidence>
<keyword evidence="3" id="KW-1185">Reference proteome</keyword>
<dbReference type="AlphaFoldDB" id="M5EQK4"/>
<name>M5EQK4_9HYPH</name>
<sequence length="130" mass="14217">MAWDGHRKDKRYRNLRYLLTIGAVTMSAEWKNKKIRILIYFMAATVCLGASLGSALAGSCSGNACADIQLQKRADGCMIFHNSGRKQVKIEHHVGGVGIGIAYANSDFALKAIEGYCMTGFDADYTANYV</sequence>
<dbReference type="Proteomes" id="UP000012062">
    <property type="component" value="Unassembled WGS sequence"/>
</dbReference>
<proteinExistence type="predicted"/>
<reference evidence="2 3" key="1">
    <citation type="submission" date="2013-02" db="EMBL/GenBank/DDBJ databases">
        <authorList>
            <person name="Genoscope - CEA"/>
        </authorList>
    </citation>
    <scope>NUCLEOTIDE SEQUENCE [LARGE SCALE GENOMIC DNA]</scope>
    <source>
        <strain evidence="2 3">STM 2683</strain>
    </source>
</reference>
<keyword evidence="1" id="KW-0812">Transmembrane</keyword>
<protein>
    <submittedName>
        <fullName evidence="2">Uncharacterized protein</fullName>
    </submittedName>
</protein>
<gene>
    <name evidence="2" type="ORF">MESS2_300081</name>
</gene>